<dbReference type="PANTHER" id="PTHR30290">
    <property type="entry name" value="PERIPLASMIC BINDING COMPONENT OF ABC TRANSPORTER"/>
    <property type="match status" value="1"/>
</dbReference>
<protein>
    <submittedName>
        <fullName evidence="6">ABC transporter substrate-binding protein</fullName>
    </submittedName>
</protein>
<proteinExistence type="inferred from homology"/>
<dbReference type="SUPFAM" id="SSF53850">
    <property type="entry name" value="Periplasmic binding protein-like II"/>
    <property type="match status" value="1"/>
</dbReference>
<name>A0ABV3FXN6_9NOCA</name>
<accession>A0ABV3FXN6</accession>
<dbReference type="InterPro" id="IPR030678">
    <property type="entry name" value="Peptide/Ni-bd"/>
</dbReference>
<dbReference type="RefSeq" id="WP_109530555.1">
    <property type="nucleotide sequence ID" value="NZ_JBEXKW010000008.1"/>
</dbReference>
<dbReference type="InterPro" id="IPR000914">
    <property type="entry name" value="SBP_5_dom"/>
</dbReference>
<keyword evidence="2" id="KW-0813">Transport</keyword>
<feature type="domain" description="Solute-binding protein family 5" evidence="5">
    <location>
        <begin position="90"/>
        <end position="448"/>
    </location>
</feature>
<evidence type="ECO:0000313" key="7">
    <source>
        <dbReference type="Proteomes" id="UP001551695"/>
    </source>
</evidence>
<dbReference type="CDD" id="cd08492">
    <property type="entry name" value="PBP2_NikA_DppA_OppA_like_15"/>
    <property type="match status" value="1"/>
</dbReference>
<keyword evidence="7" id="KW-1185">Reference proteome</keyword>
<dbReference type="PANTHER" id="PTHR30290:SF9">
    <property type="entry name" value="OLIGOPEPTIDE-BINDING PROTEIN APPA"/>
    <property type="match status" value="1"/>
</dbReference>
<dbReference type="PIRSF" id="PIRSF002741">
    <property type="entry name" value="MppA"/>
    <property type="match status" value="1"/>
</dbReference>
<evidence type="ECO:0000259" key="5">
    <source>
        <dbReference type="Pfam" id="PF00496"/>
    </source>
</evidence>
<organism evidence="6 7">
    <name type="scientific">Nocardia aurea</name>
    <dbReference type="NCBI Taxonomy" id="2144174"/>
    <lineage>
        <taxon>Bacteria</taxon>
        <taxon>Bacillati</taxon>
        <taxon>Actinomycetota</taxon>
        <taxon>Actinomycetes</taxon>
        <taxon>Mycobacteriales</taxon>
        <taxon>Nocardiaceae</taxon>
        <taxon>Nocardia</taxon>
    </lineage>
</organism>
<feature type="signal peptide" evidence="4">
    <location>
        <begin position="1"/>
        <end position="19"/>
    </location>
</feature>
<dbReference type="EMBL" id="JBFAKC010000009">
    <property type="protein sequence ID" value="MEV0710158.1"/>
    <property type="molecule type" value="Genomic_DNA"/>
</dbReference>
<dbReference type="Gene3D" id="3.10.105.10">
    <property type="entry name" value="Dipeptide-binding Protein, Domain 3"/>
    <property type="match status" value="1"/>
</dbReference>
<dbReference type="Proteomes" id="UP001551695">
    <property type="component" value="Unassembled WGS sequence"/>
</dbReference>
<reference evidence="6 7" key="1">
    <citation type="submission" date="2024-06" db="EMBL/GenBank/DDBJ databases">
        <title>The Natural Products Discovery Center: Release of the First 8490 Sequenced Strains for Exploring Actinobacteria Biosynthetic Diversity.</title>
        <authorList>
            <person name="Kalkreuter E."/>
            <person name="Kautsar S.A."/>
            <person name="Yang D."/>
            <person name="Bader C.D."/>
            <person name="Teijaro C.N."/>
            <person name="Fluegel L."/>
            <person name="Davis C.M."/>
            <person name="Simpson J.R."/>
            <person name="Lauterbach L."/>
            <person name="Steele A.D."/>
            <person name="Gui C."/>
            <person name="Meng S."/>
            <person name="Li G."/>
            <person name="Viehrig K."/>
            <person name="Ye F."/>
            <person name="Su P."/>
            <person name="Kiefer A.F."/>
            <person name="Nichols A."/>
            <person name="Cepeda A.J."/>
            <person name="Yan W."/>
            <person name="Fan B."/>
            <person name="Jiang Y."/>
            <person name="Adhikari A."/>
            <person name="Zheng C.-J."/>
            <person name="Schuster L."/>
            <person name="Cowan T.M."/>
            <person name="Smanski M.J."/>
            <person name="Chevrette M.G."/>
            <person name="De Carvalho L.P.S."/>
            <person name="Shen B."/>
        </authorList>
    </citation>
    <scope>NUCLEOTIDE SEQUENCE [LARGE SCALE GENOMIC DNA]</scope>
    <source>
        <strain evidence="6 7">NPDC050403</strain>
    </source>
</reference>
<dbReference type="PROSITE" id="PS51257">
    <property type="entry name" value="PROKAR_LIPOPROTEIN"/>
    <property type="match status" value="1"/>
</dbReference>
<comment type="similarity">
    <text evidence="1">Belongs to the bacterial solute-binding protein 5 family.</text>
</comment>
<dbReference type="Pfam" id="PF00496">
    <property type="entry name" value="SBP_bac_5"/>
    <property type="match status" value="1"/>
</dbReference>
<comment type="caution">
    <text evidence="6">The sequence shown here is derived from an EMBL/GenBank/DDBJ whole genome shotgun (WGS) entry which is preliminary data.</text>
</comment>
<evidence type="ECO:0000256" key="1">
    <source>
        <dbReference type="ARBA" id="ARBA00005695"/>
    </source>
</evidence>
<evidence type="ECO:0000313" key="6">
    <source>
        <dbReference type="EMBL" id="MEV0710158.1"/>
    </source>
</evidence>
<sequence>MSRSLFVRATVLATATAIAAAVLTGCAASGNRVTGADDSATPVAGGSLRFAVLDAPANLDPHSGSSYPESLITSNITDKLTYQNPETGAIEPWLAKSWEIDDRLTEFTFHLRDDVTFSDGSKFTADSVKENFDLLGRGNKELGIIPVTAYWVGYRDTVVVDPLTVKVSFDRPNAGFLQALSLYFSGIVGHSTLQLPKDQRGLARNLVTTGPFTVTEHVYQQKTVLKKRAGYNWAPASRKHSGEAYLDTVEIDVIPEAGVRTGSLRSGQVDAILDVNNTDETPLRNEGYRIVPQLIPGRDISLDLKTDLFPTNDRAVREAVKLGWNRDALAKTVLTDSYKVSSSVISSRVPGYVDFSAELKQDQKKAEQILESAGWTKGSDGIRVDRDGRRLELSLLGINNLVNNKPAYELIQQDLRKIGIDLKLNVLPIPDYTAAATQQQRWNIQVANQSRADVAVLEQVYSPQYGNMSKLAQTDPLYQQAITALSAVSTTLDPGRRAAAAEAAQRFLLVDQVLTVPVYNPAQVTAASPKVHNIGYEAQSRNVFYDTWIEPR</sequence>
<gene>
    <name evidence="6" type="ORF">AB0I48_21560</name>
</gene>
<evidence type="ECO:0000256" key="2">
    <source>
        <dbReference type="ARBA" id="ARBA00022448"/>
    </source>
</evidence>
<keyword evidence="3 4" id="KW-0732">Signal</keyword>
<dbReference type="Gene3D" id="3.40.190.10">
    <property type="entry name" value="Periplasmic binding protein-like II"/>
    <property type="match status" value="1"/>
</dbReference>
<evidence type="ECO:0000256" key="3">
    <source>
        <dbReference type="ARBA" id="ARBA00022729"/>
    </source>
</evidence>
<evidence type="ECO:0000256" key="4">
    <source>
        <dbReference type="SAM" id="SignalP"/>
    </source>
</evidence>
<feature type="chain" id="PRO_5045571547" evidence="4">
    <location>
        <begin position="20"/>
        <end position="552"/>
    </location>
</feature>
<dbReference type="InterPro" id="IPR039424">
    <property type="entry name" value="SBP_5"/>
</dbReference>